<evidence type="ECO:0000259" key="5">
    <source>
        <dbReference type="Pfam" id="PF13632"/>
    </source>
</evidence>
<dbReference type="Gene3D" id="3.90.550.10">
    <property type="entry name" value="Spore Coat Polysaccharide Biosynthesis Protein SpsA, Chain A"/>
    <property type="match status" value="1"/>
</dbReference>
<dbReference type="InterPro" id="IPR029044">
    <property type="entry name" value="Nucleotide-diphossugar_trans"/>
</dbReference>
<comment type="similarity">
    <text evidence="2">Belongs to the glycosyltransferase 2 family.</text>
</comment>
<evidence type="ECO:0000256" key="3">
    <source>
        <dbReference type="ARBA" id="ARBA00022676"/>
    </source>
</evidence>
<dbReference type="Pfam" id="PF13632">
    <property type="entry name" value="Glyco_trans_2_3"/>
    <property type="match status" value="1"/>
</dbReference>
<accession>A0A0F0KMQ7</accession>
<keyword evidence="4 6" id="KW-0808">Transferase</keyword>
<dbReference type="SUPFAM" id="SSF53448">
    <property type="entry name" value="Nucleotide-diphospho-sugar transferases"/>
    <property type="match status" value="1"/>
</dbReference>
<evidence type="ECO:0000313" key="6">
    <source>
        <dbReference type="EMBL" id="KJL21425.1"/>
    </source>
</evidence>
<dbReference type="EMBL" id="JYIV01000027">
    <property type="protein sequence ID" value="KJL21425.1"/>
    <property type="molecule type" value="Genomic_DNA"/>
</dbReference>
<organism evidence="6 7">
    <name type="scientific">Microbacterium oxydans</name>
    <dbReference type="NCBI Taxonomy" id="82380"/>
    <lineage>
        <taxon>Bacteria</taxon>
        <taxon>Bacillati</taxon>
        <taxon>Actinomycetota</taxon>
        <taxon>Actinomycetes</taxon>
        <taxon>Micrococcales</taxon>
        <taxon>Microbacteriaceae</taxon>
        <taxon>Microbacterium</taxon>
    </lineage>
</organism>
<feature type="domain" description="Glycosyltransferase 2-like" evidence="5">
    <location>
        <begin position="95"/>
        <end position="221"/>
    </location>
</feature>
<comment type="caution">
    <text evidence="6">The sequence shown here is derived from an EMBL/GenBank/DDBJ whole genome shotgun (WGS) entry which is preliminary data.</text>
</comment>
<dbReference type="InterPro" id="IPR001173">
    <property type="entry name" value="Glyco_trans_2-like"/>
</dbReference>
<keyword evidence="3 6" id="KW-0328">Glycosyltransferase</keyword>
<evidence type="ECO:0000313" key="7">
    <source>
        <dbReference type="Proteomes" id="UP000033725"/>
    </source>
</evidence>
<gene>
    <name evidence="6" type="primary">wbbL</name>
    <name evidence="6" type="ORF">RN51_02445</name>
</gene>
<comment type="pathway">
    <text evidence="1">Cell wall biogenesis; cell wall polysaccharide biosynthesis.</text>
</comment>
<evidence type="ECO:0000256" key="1">
    <source>
        <dbReference type="ARBA" id="ARBA00004776"/>
    </source>
</evidence>
<reference evidence="6 7" key="1">
    <citation type="submission" date="2015-02" db="EMBL/GenBank/DDBJ databases">
        <title>Draft genome sequences of ten Microbacterium spp. with emphasis on heavy metal contaminated environments.</title>
        <authorList>
            <person name="Corretto E."/>
        </authorList>
    </citation>
    <scope>NUCLEOTIDE SEQUENCE [LARGE SCALE GENOMIC DNA]</scope>
    <source>
        <strain evidence="6 7">BEL163</strain>
    </source>
</reference>
<dbReference type="PANTHER" id="PTHR43179">
    <property type="entry name" value="RHAMNOSYLTRANSFERASE WBBL"/>
    <property type="match status" value="1"/>
</dbReference>
<evidence type="ECO:0000256" key="4">
    <source>
        <dbReference type="ARBA" id="ARBA00022679"/>
    </source>
</evidence>
<sequence>MSIEHGRLAVVVVNYASARLLERNLVTVEREARAVDPHALVIVVDNWSTADERRAAREVADAQGWLLIEPEHNSGFGGGVNTGVARALAEGATDVLVINPDAHIDRASLERLAAVTQADRTTLASPIITDSDGKTWFAGIDLLLADGTMRARRKRDAQDTQPFEPWLSGACLWITREVWELAAGFDDDYFLYWEDVDFSRRVVSAGGSLALVEDARAVHDEGGTQRAEPEASRAKSEGYYYYNIRNRMLYAVRHLDDEAVQRWRRSIPRTAREVILRGGRRQLIQSAAPIRAYLRGVRDARRIARTHTSVQKGRKWS</sequence>
<dbReference type="AlphaFoldDB" id="A0A0F0KMQ7"/>
<proteinExistence type="inferred from homology"/>
<dbReference type="PANTHER" id="PTHR43179:SF12">
    <property type="entry name" value="GALACTOFURANOSYLTRANSFERASE GLFT2"/>
    <property type="match status" value="1"/>
</dbReference>
<dbReference type="GO" id="GO:0102096">
    <property type="term" value="F:decaprenyl-N-acetyl-alpha-D-glucosaminyl-pyrophosphate:dTDP-alpha-L-rhamnose rhamnosyltransferase activity"/>
    <property type="evidence" value="ECO:0007669"/>
    <property type="project" value="UniProtKB-EC"/>
</dbReference>
<dbReference type="EC" id="2.4.1.289" evidence="6"/>
<dbReference type="RefSeq" id="WP_231579289.1">
    <property type="nucleotide sequence ID" value="NZ_JYIV01000027.1"/>
</dbReference>
<evidence type="ECO:0000256" key="2">
    <source>
        <dbReference type="ARBA" id="ARBA00006739"/>
    </source>
</evidence>
<dbReference type="PATRIC" id="fig|82380.10.peg.2453"/>
<protein>
    <submittedName>
        <fullName evidence="6">N-acetylglucosaminyl-diphospho-decaprenol L-rhamnosyltransferase</fullName>
        <ecNumber evidence="6">2.4.1.289</ecNumber>
    </submittedName>
</protein>
<name>A0A0F0KMQ7_9MICO</name>
<dbReference type="Proteomes" id="UP000033725">
    <property type="component" value="Unassembled WGS sequence"/>
</dbReference>